<dbReference type="RefSeq" id="NP_001254319.1">
    <property type="nucleotide sequence ID" value="NM_001267390.1"/>
</dbReference>
<gene>
    <name evidence="1" type="ORF">CELE_T27D12.6</name>
    <name evidence="1 3" type="ORF">T27D12.6</name>
</gene>
<proteinExistence type="predicted"/>
<dbReference type="WormBase" id="T27D12.6">
    <property type="protein sequence ID" value="CE46104"/>
    <property type="gene ID" value="WBGene00194848"/>
</dbReference>
<evidence type="ECO:0000313" key="1">
    <source>
        <dbReference type="EMBL" id="CBI63234.2"/>
    </source>
</evidence>
<dbReference type="AGR" id="WB:WBGene00194848"/>
<keyword evidence="2" id="KW-1185">Reference proteome</keyword>
<sequence length="70" mass="8293">MMTNNPSKQGKDLSDTVVMELRASGEWERVRIPERKNETEKRDEGSWWSKSRENSLYGGFRRNSSKIFRL</sequence>
<name>D1MN76_CAEEL</name>
<evidence type="ECO:0000313" key="3">
    <source>
        <dbReference type="WormBase" id="T27D12.6"/>
    </source>
</evidence>
<organism evidence="1 2">
    <name type="scientific">Caenorhabditis elegans</name>
    <dbReference type="NCBI Taxonomy" id="6239"/>
    <lineage>
        <taxon>Eukaryota</taxon>
        <taxon>Metazoa</taxon>
        <taxon>Ecdysozoa</taxon>
        <taxon>Nematoda</taxon>
        <taxon>Chromadorea</taxon>
        <taxon>Rhabditida</taxon>
        <taxon>Rhabditina</taxon>
        <taxon>Rhabditomorpha</taxon>
        <taxon>Rhabditoidea</taxon>
        <taxon>Rhabditidae</taxon>
        <taxon>Peloderinae</taxon>
        <taxon>Caenorhabditis</taxon>
    </lineage>
</organism>
<dbReference type="Bgee" id="WBGene00194848">
    <property type="expression patterns" value="Expressed in adult organism and 3 other cell types or tissues"/>
</dbReference>
<dbReference type="PaxDb" id="6239-T27D12.6"/>
<dbReference type="Proteomes" id="UP000001940">
    <property type="component" value="Chromosome II"/>
</dbReference>
<evidence type="ECO:0000313" key="2">
    <source>
        <dbReference type="Proteomes" id="UP000001940"/>
    </source>
</evidence>
<reference evidence="1 2" key="1">
    <citation type="journal article" date="1998" name="Science">
        <title>Genome sequence of the nematode C. elegans: a platform for investigating biology.</title>
        <authorList>
            <consortium name="The C. elegans sequencing consortium"/>
            <person name="Sulson J.E."/>
            <person name="Waterston R."/>
        </authorList>
    </citation>
    <scope>NUCLEOTIDE SEQUENCE [LARGE SCALE GENOMIC DNA]</scope>
    <source>
        <strain evidence="1 2">Bristol N2</strain>
    </source>
</reference>
<dbReference type="InParanoid" id="D1MN76"/>
<dbReference type="EMBL" id="BX284602">
    <property type="protein sequence ID" value="CBI63234.2"/>
    <property type="molecule type" value="Genomic_DNA"/>
</dbReference>
<dbReference type="CTD" id="13187289"/>
<protein>
    <submittedName>
        <fullName evidence="1">Uncharacterized protein</fullName>
    </submittedName>
</protein>
<dbReference type="AlphaFoldDB" id="D1MN76"/>
<dbReference type="GeneID" id="13187289"/>
<dbReference type="HOGENOM" id="CLU_2760119_0_0_1"/>
<dbReference type="KEGG" id="cel:CELE_T27D12.6"/>
<accession>D1MN76</accession>